<dbReference type="AlphaFoldDB" id="A0A419QYC8"/>
<organism evidence="2 3">
    <name type="scientific">Tsuneonella suprasediminis</name>
    <dbReference type="NCBI Taxonomy" id="2306996"/>
    <lineage>
        <taxon>Bacteria</taxon>
        <taxon>Pseudomonadati</taxon>
        <taxon>Pseudomonadota</taxon>
        <taxon>Alphaproteobacteria</taxon>
        <taxon>Sphingomonadales</taxon>
        <taxon>Erythrobacteraceae</taxon>
        <taxon>Tsuneonella</taxon>
    </lineage>
</organism>
<protein>
    <submittedName>
        <fullName evidence="2">LPS export ABC transporter periplasmic protein LptC</fullName>
    </submittedName>
</protein>
<evidence type="ECO:0000313" key="3">
    <source>
        <dbReference type="Proteomes" id="UP000284322"/>
    </source>
</evidence>
<evidence type="ECO:0000313" key="2">
    <source>
        <dbReference type="EMBL" id="RJX65602.1"/>
    </source>
</evidence>
<keyword evidence="1" id="KW-0812">Transmembrane</keyword>
<keyword evidence="3" id="KW-1185">Reference proteome</keyword>
<dbReference type="EMBL" id="RAHJ01000022">
    <property type="protein sequence ID" value="RJX65602.1"/>
    <property type="molecule type" value="Genomic_DNA"/>
</dbReference>
<dbReference type="RefSeq" id="WP_120112462.1">
    <property type="nucleotide sequence ID" value="NZ_RAHJ01000022.1"/>
</dbReference>
<gene>
    <name evidence="2" type="ORF">D6858_14970</name>
</gene>
<keyword evidence="1" id="KW-1133">Transmembrane helix</keyword>
<accession>A0A419QYC8</accession>
<comment type="caution">
    <text evidence="2">The sequence shown here is derived from an EMBL/GenBank/DDBJ whole genome shotgun (WGS) entry which is preliminary data.</text>
</comment>
<dbReference type="OrthoDB" id="7423492at2"/>
<proteinExistence type="predicted"/>
<reference evidence="2 3" key="1">
    <citation type="submission" date="2018-09" db="EMBL/GenBank/DDBJ databases">
        <title>Altererythrobacter sp.Ery1 and Ery12, the genome sequencing of novel strains in genus Alterythrobacter.</title>
        <authorList>
            <person name="Cheng H."/>
            <person name="Wu Y.-H."/>
            <person name="Fang C."/>
            <person name="Xu X.-W."/>
        </authorList>
    </citation>
    <scope>NUCLEOTIDE SEQUENCE [LARGE SCALE GENOMIC DNA]</scope>
    <source>
        <strain evidence="2 3">Ery12</strain>
    </source>
</reference>
<name>A0A419QYC8_9SPHN</name>
<sequence>MTGVEEIETEQARQLRSTRQHFAAPGGSHDRLVGFLAKALPMAVGVVAALMVITPLSPRGEVSFLLDKNKVAVVHERLRVDNAMYRGLDDNRRPFSLTAGSAVQKSSKEGIVRMNDLVGRMLLPDGPAQIVAPAGQFDLRSQVVDVDGDVHFTAADGYNVLARGVKINLAKQTLVGSNGVSGAIPGGTFSANRLEADLAARTILLDGNARLRMVPGKLQMPQISQTRKPTP</sequence>
<evidence type="ECO:0000256" key="1">
    <source>
        <dbReference type="SAM" id="Phobius"/>
    </source>
</evidence>
<keyword evidence="1" id="KW-0472">Membrane</keyword>
<dbReference type="Proteomes" id="UP000284322">
    <property type="component" value="Unassembled WGS sequence"/>
</dbReference>
<feature type="transmembrane region" description="Helical" evidence="1">
    <location>
        <begin position="32"/>
        <end position="53"/>
    </location>
</feature>